<keyword evidence="7" id="KW-1185">Reference proteome</keyword>
<accession>A0A1P8KDH5</accession>
<sequence length="301" mass="32118">MQGDILSTIVLPLGLAFIMFTLGAGLTLTDFKRVFLHPKAFAVGVLCHFILLPLVAYAIVQAFGVTGAMAVGFMIIAACPTGTTSNLLTYHARADVALALSFTAVAGVVAVFTIPMILDWSINHFMGAQQKINFPYGLVMGQIALLLGVPVALGMALRKFAPEFTRRFHGTMGLIATVLFVLIVLGAIAKNWGLLKEHAPSLAPMVLAINVVMLLLGLGLSLLTRVPMRQAVTVAIESSVQNSTLAIVISSTILMNDTMMLPAAVYGILMYFTGILFVFVARRFLPPLTTEEQVAAAAAMH</sequence>
<protein>
    <recommendedName>
        <fullName evidence="8">Bile acid:sodium symporter</fullName>
    </recommendedName>
</protein>
<dbReference type="EMBL" id="CP019239">
    <property type="protein sequence ID" value="APW44093.1"/>
    <property type="molecule type" value="Genomic_DNA"/>
</dbReference>
<dbReference type="Pfam" id="PF01758">
    <property type="entry name" value="SBF"/>
    <property type="match status" value="1"/>
</dbReference>
<feature type="transmembrane region" description="Helical" evidence="5">
    <location>
        <begin position="40"/>
        <end position="60"/>
    </location>
</feature>
<feature type="transmembrane region" description="Helical" evidence="5">
    <location>
        <begin position="96"/>
        <end position="118"/>
    </location>
</feature>
<evidence type="ECO:0000313" key="6">
    <source>
        <dbReference type="EMBL" id="APW44093.1"/>
    </source>
</evidence>
<evidence type="ECO:0000256" key="2">
    <source>
        <dbReference type="ARBA" id="ARBA00022692"/>
    </source>
</evidence>
<dbReference type="InterPro" id="IPR002657">
    <property type="entry name" value="BilAc:Na_symport/Acr3"/>
</dbReference>
<dbReference type="Proteomes" id="UP000186110">
    <property type="component" value="Chromosome"/>
</dbReference>
<feature type="transmembrane region" description="Helical" evidence="5">
    <location>
        <begin position="66"/>
        <end position="89"/>
    </location>
</feature>
<dbReference type="InterPro" id="IPR038770">
    <property type="entry name" value="Na+/solute_symporter_sf"/>
</dbReference>
<name>A0A1P8KDH5_9BURK</name>
<evidence type="ECO:0000256" key="4">
    <source>
        <dbReference type="ARBA" id="ARBA00023136"/>
    </source>
</evidence>
<feature type="transmembrane region" description="Helical" evidence="5">
    <location>
        <begin position="201"/>
        <end position="222"/>
    </location>
</feature>
<dbReference type="Gene3D" id="1.20.1530.20">
    <property type="match status" value="1"/>
</dbReference>
<dbReference type="PANTHER" id="PTHR10361">
    <property type="entry name" value="SODIUM-BILE ACID COTRANSPORTER"/>
    <property type="match status" value="1"/>
</dbReference>
<evidence type="ECO:0000313" key="7">
    <source>
        <dbReference type="Proteomes" id="UP000186110"/>
    </source>
</evidence>
<proteinExistence type="predicted"/>
<keyword evidence="4 5" id="KW-0472">Membrane</keyword>
<dbReference type="RefSeq" id="WP_037248343.1">
    <property type="nucleotide sequence ID" value="NZ_CP019239.1"/>
</dbReference>
<dbReference type="AlphaFoldDB" id="A0A1P8KDH5"/>
<dbReference type="GO" id="GO:0016020">
    <property type="term" value="C:membrane"/>
    <property type="evidence" value="ECO:0007669"/>
    <property type="project" value="UniProtKB-SubCell"/>
</dbReference>
<dbReference type="STRING" id="1484693.RS694_17175"/>
<evidence type="ECO:0008006" key="8">
    <source>
        <dbReference type="Google" id="ProtNLM"/>
    </source>
</evidence>
<feature type="transmembrane region" description="Helical" evidence="5">
    <location>
        <begin position="138"/>
        <end position="157"/>
    </location>
</feature>
<dbReference type="KEGG" id="rsb:RS694_17175"/>
<comment type="subcellular location">
    <subcellularLocation>
        <location evidence="1">Membrane</location>
        <topology evidence="1">Multi-pass membrane protein</topology>
    </subcellularLocation>
</comment>
<evidence type="ECO:0000256" key="1">
    <source>
        <dbReference type="ARBA" id="ARBA00004141"/>
    </source>
</evidence>
<feature type="transmembrane region" description="Helical" evidence="5">
    <location>
        <begin position="260"/>
        <end position="281"/>
    </location>
</feature>
<keyword evidence="3 5" id="KW-1133">Transmembrane helix</keyword>
<evidence type="ECO:0000256" key="5">
    <source>
        <dbReference type="SAM" id="Phobius"/>
    </source>
</evidence>
<gene>
    <name evidence="6" type="ORF">RS694_17175</name>
</gene>
<organism evidence="6 7">
    <name type="scientific">Rhodoferax saidenbachensis</name>
    <dbReference type="NCBI Taxonomy" id="1484693"/>
    <lineage>
        <taxon>Bacteria</taxon>
        <taxon>Pseudomonadati</taxon>
        <taxon>Pseudomonadota</taxon>
        <taxon>Betaproteobacteria</taxon>
        <taxon>Burkholderiales</taxon>
        <taxon>Comamonadaceae</taxon>
        <taxon>Rhodoferax</taxon>
    </lineage>
</organism>
<dbReference type="PANTHER" id="PTHR10361:SF24">
    <property type="entry name" value="P3 PROTEIN"/>
    <property type="match status" value="1"/>
</dbReference>
<keyword evidence="2 5" id="KW-0812">Transmembrane</keyword>
<evidence type="ECO:0000256" key="3">
    <source>
        <dbReference type="ARBA" id="ARBA00022989"/>
    </source>
</evidence>
<feature type="transmembrane region" description="Helical" evidence="5">
    <location>
        <begin position="169"/>
        <end position="189"/>
    </location>
</feature>
<dbReference type="InterPro" id="IPR004710">
    <property type="entry name" value="Bilac:Na_transpt"/>
</dbReference>
<feature type="transmembrane region" description="Helical" evidence="5">
    <location>
        <begin position="234"/>
        <end position="254"/>
    </location>
</feature>
<feature type="transmembrane region" description="Helical" evidence="5">
    <location>
        <begin position="6"/>
        <end position="28"/>
    </location>
</feature>
<reference evidence="6 7" key="1">
    <citation type="submission" date="2017-01" db="EMBL/GenBank/DDBJ databases">
        <authorList>
            <person name="Mah S.A."/>
            <person name="Swanson W.J."/>
            <person name="Moy G.W."/>
            <person name="Vacquier V.D."/>
        </authorList>
    </citation>
    <scope>NUCLEOTIDE SEQUENCE [LARGE SCALE GENOMIC DNA]</scope>
    <source>
        <strain evidence="6 7">DSM 22694</strain>
    </source>
</reference>
<dbReference type="eggNOG" id="COG0385">
    <property type="taxonomic scope" value="Bacteria"/>
</dbReference>